<dbReference type="Proteomes" id="UP000335636">
    <property type="component" value="Unassembled WGS sequence"/>
</dbReference>
<dbReference type="EMBL" id="CABDUW010002739">
    <property type="protein sequence ID" value="VTJ87841.1"/>
    <property type="molecule type" value="Genomic_DNA"/>
</dbReference>
<reference evidence="1" key="1">
    <citation type="submission" date="2019-04" db="EMBL/GenBank/DDBJ databases">
        <authorList>
            <person name="Alioto T."/>
            <person name="Alioto T."/>
        </authorList>
    </citation>
    <scope>NUCLEOTIDE SEQUENCE [LARGE SCALE GENOMIC DNA]</scope>
</reference>
<evidence type="ECO:0000313" key="2">
    <source>
        <dbReference type="Proteomes" id="UP000335636"/>
    </source>
</evidence>
<keyword evidence="2" id="KW-1185">Reference proteome</keyword>
<accession>A0A5E4D3Y9</accession>
<comment type="caution">
    <text evidence="1">The sequence shown here is derived from an EMBL/GenBank/DDBJ whole genome shotgun (WGS) entry which is preliminary data.</text>
</comment>
<sequence>SVYNLISYRVVSLNGVLFVHFPDLTSRVVDPVPRTDYSLFLGPCTPVKDLSLIQHRNGLTPTVFETPQPQTTF</sequence>
<feature type="non-terminal residue" evidence="1">
    <location>
        <position position="1"/>
    </location>
</feature>
<feature type="non-terminal residue" evidence="1">
    <location>
        <position position="73"/>
    </location>
</feature>
<protein>
    <submittedName>
        <fullName evidence="1">Uncharacterized protein</fullName>
    </submittedName>
</protein>
<name>A0A5E4D3Y9_MARMO</name>
<organism evidence="1 2">
    <name type="scientific">Marmota monax</name>
    <name type="common">Woodchuck</name>
    <dbReference type="NCBI Taxonomy" id="9995"/>
    <lineage>
        <taxon>Eukaryota</taxon>
        <taxon>Metazoa</taxon>
        <taxon>Chordata</taxon>
        <taxon>Craniata</taxon>
        <taxon>Vertebrata</taxon>
        <taxon>Euteleostomi</taxon>
        <taxon>Mammalia</taxon>
        <taxon>Eutheria</taxon>
        <taxon>Euarchontoglires</taxon>
        <taxon>Glires</taxon>
        <taxon>Rodentia</taxon>
        <taxon>Sciuromorpha</taxon>
        <taxon>Sciuridae</taxon>
        <taxon>Xerinae</taxon>
        <taxon>Marmotini</taxon>
        <taxon>Marmota</taxon>
    </lineage>
</organism>
<gene>
    <name evidence="1" type="ORF">MONAX_5E005536</name>
</gene>
<dbReference type="AlphaFoldDB" id="A0A5E4D3Y9"/>
<evidence type="ECO:0000313" key="1">
    <source>
        <dbReference type="EMBL" id="VTJ87841.1"/>
    </source>
</evidence>
<proteinExistence type="predicted"/>